<proteinExistence type="predicted"/>
<keyword evidence="1" id="KW-0378">Hydrolase</keyword>
<gene>
    <name evidence="3" type="ORF">ENS59_08530</name>
</gene>
<dbReference type="InterPro" id="IPR017853">
    <property type="entry name" value="GH"/>
</dbReference>
<dbReference type="Pfam" id="PF02065">
    <property type="entry name" value="Melibiase"/>
    <property type="match status" value="1"/>
</dbReference>
<dbReference type="EMBL" id="DSVL01000263">
    <property type="protein sequence ID" value="HFH29541.1"/>
    <property type="molecule type" value="Genomic_DNA"/>
</dbReference>
<accession>A0A7C3IHZ2</accession>
<organism evidence="3">
    <name type="scientific">Gracilinema caldarium</name>
    <dbReference type="NCBI Taxonomy" id="215591"/>
    <lineage>
        <taxon>Bacteria</taxon>
        <taxon>Pseudomonadati</taxon>
        <taxon>Spirochaetota</taxon>
        <taxon>Spirochaetia</taxon>
        <taxon>Spirochaetales</taxon>
        <taxon>Breznakiellaceae</taxon>
        <taxon>Gracilinema</taxon>
    </lineage>
</organism>
<protein>
    <submittedName>
        <fullName evidence="3">Alpha-galactosidase</fullName>
    </submittedName>
</protein>
<sequence length="637" mass="72253">MEIHGIKRHVETSTETAGLITIRYSISSMEELKEAQNIDEQTAIVIDSLSFIEAAQLVKGKPELTQALKKTAKLAIHPGGYQSWSAGWELVGNESLPRKVHVVPELLKFTNRDGDNPSKGEILGHFIMYIRSGSTYLCFASKEGGELPPITYRIDRQAGRISIEAFARGKTWKSDDTIAEIHLFIAEGFFQLKDTLRGLYKNEAAFAQLSFLRWGSGKERKNGSPWITKKDMPGGFESWYNHYTDINERLILEDLESLGKTENLIKLQYIDRNRPTVFQIDDGWEKAVGHWEIDTQRFPHGLKPIAEAIEAKGYIPGLWLAPFLVTRKSPVFTEHPEWVLKDEHGELVVAGYNDLWDKQFYCLDLSIPAVKDYLDEIIDRAINEWGYRYLKLDFLYAGLFHGAFASGGSAYEHYDAACRILTSRQETKSGLPVAYLGCGVPFGPSYKYFPLSRIGADTKEQWDWFKVRLVGHVGRPAAYVSLHDTIGRSYLDNTIFVNDPDVVFLRTHNCKLTDQEKEVVALTNFMLASQVMFSDDPIQLSPADIELTKRISRLYDELSDEEYGVIRIKRDLFHVFSRSGAVQACINLSGRRARINRLEAPELFDGIETGRPLINHIQSLGKHSATFGGHSITIYRK</sequence>
<dbReference type="GO" id="GO:0004557">
    <property type="term" value="F:alpha-galactosidase activity"/>
    <property type="evidence" value="ECO:0007669"/>
    <property type="project" value="InterPro"/>
</dbReference>
<keyword evidence="2" id="KW-0326">Glycosidase</keyword>
<dbReference type="InterPro" id="IPR002252">
    <property type="entry name" value="Glyco_hydro_36"/>
</dbReference>
<dbReference type="Gene3D" id="3.20.20.70">
    <property type="entry name" value="Aldolase class I"/>
    <property type="match status" value="1"/>
</dbReference>
<dbReference type="InterPro" id="IPR050985">
    <property type="entry name" value="Alpha-glycosidase_related"/>
</dbReference>
<dbReference type="SUPFAM" id="SSF51445">
    <property type="entry name" value="(Trans)glycosidases"/>
    <property type="match status" value="1"/>
</dbReference>
<comment type="caution">
    <text evidence="3">The sequence shown here is derived from an EMBL/GenBank/DDBJ whole genome shotgun (WGS) entry which is preliminary data.</text>
</comment>
<dbReference type="PANTHER" id="PTHR43053">
    <property type="entry name" value="GLYCOSIDASE FAMILY 31"/>
    <property type="match status" value="1"/>
</dbReference>
<evidence type="ECO:0000313" key="3">
    <source>
        <dbReference type="EMBL" id="HFH29541.1"/>
    </source>
</evidence>
<dbReference type="PANTHER" id="PTHR43053:SF3">
    <property type="entry name" value="ALPHA-GALACTOSIDASE C-RELATED"/>
    <property type="match status" value="1"/>
</dbReference>
<name>A0A7C3IHZ2_9SPIR</name>
<dbReference type="GO" id="GO:0016052">
    <property type="term" value="P:carbohydrate catabolic process"/>
    <property type="evidence" value="ECO:0007669"/>
    <property type="project" value="InterPro"/>
</dbReference>
<evidence type="ECO:0000256" key="2">
    <source>
        <dbReference type="ARBA" id="ARBA00023295"/>
    </source>
</evidence>
<dbReference type="AlphaFoldDB" id="A0A7C3IHZ2"/>
<evidence type="ECO:0000256" key="1">
    <source>
        <dbReference type="ARBA" id="ARBA00022801"/>
    </source>
</evidence>
<dbReference type="CDD" id="cd14791">
    <property type="entry name" value="GH36"/>
    <property type="match status" value="1"/>
</dbReference>
<dbReference type="InterPro" id="IPR013785">
    <property type="entry name" value="Aldolase_TIM"/>
</dbReference>
<reference evidence="3" key="1">
    <citation type="journal article" date="2020" name="mSystems">
        <title>Genome- and Community-Level Interaction Insights into Carbon Utilization and Element Cycling Functions of Hydrothermarchaeota in Hydrothermal Sediment.</title>
        <authorList>
            <person name="Zhou Z."/>
            <person name="Liu Y."/>
            <person name="Xu W."/>
            <person name="Pan J."/>
            <person name="Luo Z.H."/>
            <person name="Li M."/>
        </authorList>
    </citation>
    <scope>NUCLEOTIDE SEQUENCE [LARGE SCALE GENOMIC DNA]</scope>
    <source>
        <strain evidence="3">SpSt-503</strain>
    </source>
</reference>